<keyword evidence="9" id="KW-0975">Bacterial flagellum</keyword>
<feature type="domain" description="Flagellar motor switch protein FliN-like C-terminal" evidence="11">
    <location>
        <begin position="253"/>
        <end position="322"/>
    </location>
</feature>
<evidence type="ECO:0000256" key="6">
    <source>
        <dbReference type="ARBA" id="ARBA00022500"/>
    </source>
</evidence>
<keyword evidence="12" id="KW-0966">Cell projection</keyword>
<dbReference type="NCBIfam" id="TIGR01397">
    <property type="entry name" value="fliM_switch"/>
    <property type="match status" value="1"/>
</dbReference>
<protein>
    <recommendedName>
        <fullName evidence="4 10">Flagellar motor switch protein FliM</fullName>
    </recommendedName>
</protein>
<keyword evidence="5" id="KW-1003">Cell membrane</keyword>
<sequence>MSDILSQEEIDKLLRGIESGDVDTDDLKETDEKVVKDYDFARPSKFSKDHLRTLESIFEHYGRLLSANLPAYLRKTVQVEVRGSEAITYQEFQNSLSNPVLLAIMNLSPLKGSCIMEMSNNLGYTIIDRLLGGEGNPIEKTRDFSEIEIVVIERILNICTGYLQEPWHNVVEIDPRLMRIETNSQYAQIISPQEMTALITLSIKIGTVEGFMTFCLPFTSLEEVMDKLNTKFWFSALQEKDDTNYGEQIGEIIDRAQIPIRAVLGKSVVSVNDFVNLQPGDVIRLNSKVEDELDVFVGNMKKFKALPGASSGVYALRITKVIREEE</sequence>
<comment type="similarity">
    <text evidence="3">Belongs to the FliM family.</text>
</comment>
<keyword evidence="8" id="KW-0472">Membrane</keyword>
<evidence type="ECO:0000313" key="12">
    <source>
        <dbReference type="EMBL" id="MBK5897487.1"/>
    </source>
</evidence>
<evidence type="ECO:0000313" key="13">
    <source>
        <dbReference type="Proteomes" id="UP000604730"/>
    </source>
</evidence>
<comment type="caution">
    <text evidence="12">The sequence shown here is derived from an EMBL/GenBank/DDBJ whole genome shotgun (WGS) entry which is preliminary data.</text>
</comment>
<comment type="subcellular location">
    <subcellularLocation>
        <location evidence="1">Bacterial flagellum basal body</location>
    </subcellularLocation>
    <subcellularLocation>
        <location evidence="2">Cell membrane</location>
        <topology evidence="2">Peripheral membrane protein</topology>
    </subcellularLocation>
</comment>
<dbReference type="Gene3D" id="3.40.1550.10">
    <property type="entry name" value="CheC-like"/>
    <property type="match status" value="1"/>
</dbReference>
<dbReference type="Pfam" id="PF02154">
    <property type="entry name" value="FliM"/>
    <property type="match status" value="1"/>
</dbReference>
<dbReference type="PIRSF" id="PIRSF002888">
    <property type="entry name" value="FliM"/>
    <property type="match status" value="1"/>
</dbReference>
<evidence type="ECO:0000256" key="8">
    <source>
        <dbReference type="ARBA" id="ARBA00023136"/>
    </source>
</evidence>
<evidence type="ECO:0000256" key="1">
    <source>
        <dbReference type="ARBA" id="ARBA00004117"/>
    </source>
</evidence>
<dbReference type="Proteomes" id="UP000604730">
    <property type="component" value="Unassembled WGS sequence"/>
</dbReference>
<dbReference type="InterPro" id="IPR001689">
    <property type="entry name" value="Flag_FliM"/>
</dbReference>
<evidence type="ECO:0000256" key="10">
    <source>
        <dbReference type="NCBIfam" id="TIGR01397"/>
    </source>
</evidence>
<evidence type="ECO:0000256" key="3">
    <source>
        <dbReference type="ARBA" id="ARBA00011049"/>
    </source>
</evidence>
<dbReference type="InterPro" id="IPR001543">
    <property type="entry name" value="FliN-like_C"/>
</dbReference>
<evidence type="ECO:0000256" key="4">
    <source>
        <dbReference type="ARBA" id="ARBA00021898"/>
    </source>
</evidence>
<dbReference type="PANTHER" id="PTHR30034">
    <property type="entry name" value="FLAGELLAR MOTOR SWITCH PROTEIN FLIM"/>
    <property type="match status" value="1"/>
</dbReference>
<keyword evidence="12" id="KW-0282">Flagellum</keyword>
<evidence type="ECO:0000256" key="7">
    <source>
        <dbReference type="ARBA" id="ARBA00022779"/>
    </source>
</evidence>
<evidence type="ECO:0000256" key="5">
    <source>
        <dbReference type="ARBA" id="ARBA00022475"/>
    </source>
</evidence>
<keyword evidence="6" id="KW-0145">Chemotaxis</keyword>
<reference evidence="12 13" key="1">
    <citation type="submission" date="2021-01" db="EMBL/GenBank/DDBJ databases">
        <title>Isolation and description of Catonella massiliensis sp. nov., a novel Catonella species, isolated from a stable periodontitis subject.</title>
        <authorList>
            <person name="Antezack A."/>
            <person name="Boxberger M."/>
            <person name="La Scola B."/>
            <person name="Monnet-Corti V."/>
        </authorList>
    </citation>
    <scope>NUCLEOTIDE SEQUENCE [LARGE SCALE GENOMIC DNA]</scope>
    <source>
        <strain evidence="12 13">Marseille-Q4567</strain>
    </source>
</reference>
<dbReference type="SUPFAM" id="SSF103039">
    <property type="entry name" value="CheC-like"/>
    <property type="match status" value="1"/>
</dbReference>
<dbReference type="SUPFAM" id="SSF101801">
    <property type="entry name" value="Surface presentation of antigens (SPOA)"/>
    <property type="match status" value="1"/>
</dbReference>
<dbReference type="InterPro" id="IPR028976">
    <property type="entry name" value="CheC-like_sf"/>
</dbReference>
<dbReference type="InterPro" id="IPR036429">
    <property type="entry name" value="SpoA-like_sf"/>
</dbReference>
<dbReference type="PRINTS" id="PR00955">
    <property type="entry name" value="FLGMOTORFLIM"/>
</dbReference>
<keyword evidence="13" id="KW-1185">Reference proteome</keyword>
<accession>A0ABS1J028</accession>
<evidence type="ECO:0000256" key="2">
    <source>
        <dbReference type="ARBA" id="ARBA00004202"/>
    </source>
</evidence>
<evidence type="ECO:0000256" key="9">
    <source>
        <dbReference type="ARBA" id="ARBA00023143"/>
    </source>
</evidence>
<organism evidence="12 13">
    <name type="scientific">Catonella massiliensis</name>
    <dbReference type="NCBI Taxonomy" id="2799636"/>
    <lineage>
        <taxon>Bacteria</taxon>
        <taxon>Bacillati</taxon>
        <taxon>Bacillota</taxon>
        <taxon>Clostridia</taxon>
        <taxon>Lachnospirales</taxon>
        <taxon>Lachnospiraceae</taxon>
        <taxon>Catonella</taxon>
    </lineage>
</organism>
<dbReference type="RefSeq" id="WP_208428964.1">
    <property type="nucleotide sequence ID" value="NZ_JAEPRJ010000001.1"/>
</dbReference>
<dbReference type="Pfam" id="PF01052">
    <property type="entry name" value="FliMN_C"/>
    <property type="match status" value="1"/>
</dbReference>
<name>A0ABS1J028_9FIRM</name>
<proteinExistence type="inferred from homology"/>
<keyword evidence="12" id="KW-0969">Cilium</keyword>
<dbReference type="PANTHER" id="PTHR30034:SF6">
    <property type="entry name" value="YOP PROTEINS TRANSLOCATION PROTEIN Q"/>
    <property type="match status" value="1"/>
</dbReference>
<evidence type="ECO:0000259" key="11">
    <source>
        <dbReference type="Pfam" id="PF01052"/>
    </source>
</evidence>
<gene>
    <name evidence="12" type="primary">fliM</name>
    <name evidence="12" type="ORF">JJN12_06810</name>
</gene>
<dbReference type="EMBL" id="JAEPRJ010000001">
    <property type="protein sequence ID" value="MBK5897487.1"/>
    <property type="molecule type" value="Genomic_DNA"/>
</dbReference>
<keyword evidence="7" id="KW-0283">Flagellar rotation</keyword>
<dbReference type="CDD" id="cd17908">
    <property type="entry name" value="FliM"/>
    <property type="match status" value="1"/>
</dbReference>
<dbReference type="Gene3D" id="2.30.330.10">
    <property type="entry name" value="SpoA-like"/>
    <property type="match status" value="1"/>
</dbReference>